<dbReference type="InterPro" id="IPR008969">
    <property type="entry name" value="CarboxyPept-like_regulatory"/>
</dbReference>
<gene>
    <name evidence="15" type="ORF">H8S64_18470</name>
</gene>
<dbReference type="NCBIfam" id="TIGR04057">
    <property type="entry name" value="SusC_RagA_signa"/>
    <property type="match status" value="1"/>
</dbReference>
<feature type="domain" description="Protein FecR C-terminal" evidence="14">
    <location>
        <begin position="49"/>
        <end position="116"/>
    </location>
</feature>
<dbReference type="InterPro" id="IPR012910">
    <property type="entry name" value="Plug_dom"/>
</dbReference>
<keyword evidence="7 10" id="KW-0472">Membrane</keyword>
<keyword evidence="4 10" id="KW-0812">Transmembrane</keyword>
<protein>
    <submittedName>
        <fullName evidence="15">SusC/RagA family TonB-linked outer membrane protein</fullName>
    </submittedName>
</protein>
<evidence type="ECO:0000256" key="10">
    <source>
        <dbReference type="PROSITE-ProRule" id="PRU01360"/>
    </source>
</evidence>
<comment type="caution">
    <text evidence="15">The sequence shown here is derived from an EMBL/GenBank/DDBJ whole genome shotgun (WGS) entry which is preliminary data.</text>
</comment>
<evidence type="ECO:0000256" key="11">
    <source>
        <dbReference type="RuleBase" id="RU003357"/>
    </source>
</evidence>
<dbReference type="Gene3D" id="2.60.40.1120">
    <property type="entry name" value="Carboxypeptidase-like, regulatory domain"/>
    <property type="match status" value="1"/>
</dbReference>
<dbReference type="PANTHER" id="PTHR30069:SF29">
    <property type="entry name" value="HEMOGLOBIN AND HEMOGLOBIN-HAPTOGLOBIN-BINDING PROTEIN 1-RELATED"/>
    <property type="match status" value="1"/>
</dbReference>
<feature type="domain" description="TonB-dependent receptor plug" evidence="13">
    <location>
        <begin position="221"/>
        <end position="318"/>
    </location>
</feature>
<dbReference type="PROSITE" id="PS52016">
    <property type="entry name" value="TONB_DEPENDENT_REC_3"/>
    <property type="match status" value="1"/>
</dbReference>
<dbReference type="EMBL" id="JACOOH010000009">
    <property type="protein sequence ID" value="MBC5623082.1"/>
    <property type="molecule type" value="Genomic_DNA"/>
</dbReference>
<dbReference type="NCBIfam" id="TIGR04056">
    <property type="entry name" value="OMP_RagA_SusC"/>
    <property type="match status" value="1"/>
</dbReference>
<dbReference type="InterPro" id="IPR037066">
    <property type="entry name" value="Plug_dom_sf"/>
</dbReference>
<proteinExistence type="inferred from homology"/>
<evidence type="ECO:0000256" key="3">
    <source>
        <dbReference type="ARBA" id="ARBA00022452"/>
    </source>
</evidence>
<evidence type="ECO:0000256" key="4">
    <source>
        <dbReference type="ARBA" id="ARBA00022692"/>
    </source>
</evidence>
<dbReference type="Proteomes" id="UP000646484">
    <property type="component" value="Unassembled WGS sequence"/>
</dbReference>
<evidence type="ECO:0000259" key="13">
    <source>
        <dbReference type="Pfam" id="PF07715"/>
    </source>
</evidence>
<sequence length="1173" mass="132944">MMKKRNCNGSVNRGIGGIIKKVMLIQFVLALCIFTSVASVVSQNREVNLTFEDVSLSQALKGLSEASGCKFIFNYDDLNRYKVTARLQGTNVEECLNILLKDKPFKYNHEGEFIVISYKEDGQKDEGFLVKGVVKDQQGVPLPGVTVVVKGTTAGMATDVDGRFELRVKERNVTLVFSFVGMKTKEVVADAGKPVNVVMEEEAEMLGEVVATGYQTISRERSTGSAVIINSKKLGQVQSTDLMTKLEGITPGLMNYGDIISIRGRSSFAVKSTPLVVVDGQVANVDLSAINPDDIESLTVLKDAAATSLYGVRASNGVIVIVTKKAKDKTTDVNVSAGFYVNPLPSLSYQDYASSSDVIDFEREFLLNDPTYKSNPADYFSNKNDPASPGRLTGVEQLYYELSLGNLTEAQLNQKLDELRKYDYRKERQKALLETAVTQDYNLSIARGGENSNLFVSFRYQDYGQYVKSTESKRFSVYLKSEMDLAKWFKLTYGANAYFSRTKQSVSVDDLDVDRLNEIMPYERLKDDDGNLVYHYFHNYYLSQEINETEGLKFMGYNELEASTQNMQTTRDTYLKLFAHTDFKIMKGLDLGLKFQYERNYTDKDRYDEKDSYMMRKLVNEFATKNSYGDFEYNIPDEGHIRKENNRSEFYNFRAQANYQTTIGEDHDITVLVGGEIRQDHWRSSGSEVYGYDNDKLTYAQMDWLTLSQSGVIGQLHSSARKYRSEYISTGDTKHRYVSAYANAGYTYAGRYTLNGSIRVDQADLFGTDPKYRYRPLWSLGASWNMTNEAFLQDVDYLDLLKLRVTYGITGNVDQNSSPYLLGAYMNSLWINASITDILVAPNKLLRWEKTSSFNVGVDFSLFSRLSGSLDVYRRYSSDLLAKKSLDPSYGFTDATVNNGEMKNTGMELSLSYDWLKKKDWSLNTMFTAAYNKNKIKKIGYTPTVADDMLIYPYSYYLQGDTYGTVYAYRYAGLTETGDPSVYDENGEVQSNTAVDNIHALVAKGQLAPKWNGALGLNLRWKSLELNAKFVYYLGHSLRNDVPKLYSVYSEITRNMHKDIAKRWTPENTDTNVPSMGPNGLARDRDLHWRYADVHVLSASFIKCRNIGLSYTLPQEWVRTLKLKNVNVRAQVNNPFYWAKNKEGIDPEAFNANEGTRAQEQVTTYVFGLNINF</sequence>
<accession>A0ABR7D5Q0</accession>
<keyword evidence="6 11" id="KW-0798">TonB box</keyword>
<evidence type="ECO:0000259" key="12">
    <source>
        <dbReference type="Pfam" id="PF00593"/>
    </source>
</evidence>
<evidence type="ECO:0000259" key="14">
    <source>
        <dbReference type="Pfam" id="PF16344"/>
    </source>
</evidence>
<dbReference type="InterPro" id="IPR000531">
    <property type="entry name" value="Beta-barrel_TonB"/>
</dbReference>
<keyword evidence="16" id="KW-1185">Reference proteome</keyword>
<dbReference type="Gene3D" id="2.170.130.10">
    <property type="entry name" value="TonB-dependent receptor, plug domain"/>
    <property type="match status" value="1"/>
</dbReference>
<dbReference type="InterPro" id="IPR036942">
    <property type="entry name" value="Beta-barrel_TonB_sf"/>
</dbReference>
<evidence type="ECO:0000256" key="1">
    <source>
        <dbReference type="ARBA" id="ARBA00004571"/>
    </source>
</evidence>
<dbReference type="SUPFAM" id="SSF56935">
    <property type="entry name" value="Porins"/>
    <property type="match status" value="1"/>
</dbReference>
<dbReference type="InterPro" id="IPR032508">
    <property type="entry name" value="FecR_C"/>
</dbReference>
<dbReference type="InterPro" id="IPR039426">
    <property type="entry name" value="TonB-dep_rcpt-like"/>
</dbReference>
<feature type="domain" description="TonB-dependent receptor-like beta-barrel" evidence="12">
    <location>
        <begin position="537"/>
        <end position="983"/>
    </location>
</feature>
<keyword evidence="5" id="KW-0732">Signal</keyword>
<keyword evidence="3 10" id="KW-1134">Transmembrane beta strand</keyword>
<name>A0ABR7D5Q0_9BACT</name>
<keyword evidence="9 10" id="KW-0998">Cell outer membrane</keyword>
<keyword evidence="2 10" id="KW-0813">Transport</keyword>
<evidence type="ECO:0000256" key="7">
    <source>
        <dbReference type="ARBA" id="ARBA00023136"/>
    </source>
</evidence>
<evidence type="ECO:0000256" key="6">
    <source>
        <dbReference type="ARBA" id="ARBA00023077"/>
    </source>
</evidence>
<comment type="subcellular location">
    <subcellularLocation>
        <location evidence="1 10">Cell outer membrane</location>
        <topology evidence="1 10">Multi-pass membrane protein</topology>
    </subcellularLocation>
</comment>
<dbReference type="Pfam" id="PF13715">
    <property type="entry name" value="CarbopepD_reg_2"/>
    <property type="match status" value="1"/>
</dbReference>
<dbReference type="InterPro" id="IPR023997">
    <property type="entry name" value="TonB-dep_OMP_SusC/RagA_CS"/>
</dbReference>
<dbReference type="Gene3D" id="2.40.170.20">
    <property type="entry name" value="TonB-dependent receptor, beta-barrel domain"/>
    <property type="match status" value="1"/>
</dbReference>
<dbReference type="Pfam" id="PF07715">
    <property type="entry name" value="Plug"/>
    <property type="match status" value="1"/>
</dbReference>
<dbReference type="PANTHER" id="PTHR30069">
    <property type="entry name" value="TONB-DEPENDENT OUTER MEMBRANE RECEPTOR"/>
    <property type="match status" value="1"/>
</dbReference>
<evidence type="ECO:0000313" key="15">
    <source>
        <dbReference type="EMBL" id="MBC5623082.1"/>
    </source>
</evidence>
<dbReference type="Gene3D" id="3.55.50.30">
    <property type="match status" value="1"/>
</dbReference>
<dbReference type="Pfam" id="PF00593">
    <property type="entry name" value="TonB_dep_Rec_b-barrel"/>
    <property type="match status" value="1"/>
</dbReference>
<evidence type="ECO:0000256" key="2">
    <source>
        <dbReference type="ARBA" id="ARBA00022448"/>
    </source>
</evidence>
<keyword evidence="8" id="KW-0675">Receptor</keyword>
<comment type="similarity">
    <text evidence="10 11">Belongs to the TonB-dependent receptor family.</text>
</comment>
<dbReference type="Pfam" id="PF16344">
    <property type="entry name" value="FecR_C"/>
    <property type="match status" value="1"/>
</dbReference>
<organism evidence="15 16">
    <name type="scientific">Butyricimonas hominis</name>
    <dbReference type="NCBI Taxonomy" id="2763032"/>
    <lineage>
        <taxon>Bacteria</taxon>
        <taxon>Pseudomonadati</taxon>
        <taxon>Bacteroidota</taxon>
        <taxon>Bacteroidia</taxon>
        <taxon>Bacteroidales</taxon>
        <taxon>Odoribacteraceae</taxon>
        <taxon>Butyricimonas</taxon>
    </lineage>
</organism>
<evidence type="ECO:0000256" key="9">
    <source>
        <dbReference type="ARBA" id="ARBA00023237"/>
    </source>
</evidence>
<evidence type="ECO:0000313" key="16">
    <source>
        <dbReference type="Proteomes" id="UP000646484"/>
    </source>
</evidence>
<evidence type="ECO:0000256" key="5">
    <source>
        <dbReference type="ARBA" id="ARBA00022729"/>
    </source>
</evidence>
<reference evidence="15 16" key="1">
    <citation type="submission" date="2020-08" db="EMBL/GenBank/DDBJ databases">
        <title>Genome public.</title>
        <authorList>
            <person name="Liu C."/>
            <person name="Sun Q."/>
        </authorList>
    </citation>
    <scope>NUCLEOTIDE SEQUENCE [LARGE SCALE GENOMIC DNA]</scope>
    <source>
        <strain evidence="15 16">NSJ-56</strain>
    </source>
</reference>
<evidence type="ECO:0000256" key="8">
    <source>
        <dbReference type="ARBA" id="ARBA00023170"/>
    </source>
</evidence>
<dbReference type="InterPro" id="IPR023996">
    <property type="entry name" value="TonB-dep_OMP_SusC/RagA"/>
</dbReference>
<dbReference type="SUPFAM" id="SSF49464">
    <property type="entry name" value="Carboxypeptidase regulatory domain-like"/>
    <property type="match status" value="1"/>
</dbReference>
<dbReference type="RefSeq" id="WP_186978093.1">
    <property type="nucleotide sequence ID" value="NZ_JACOOH010000009.1"/>
</dbReference>